<reference evidence="2" key="1">
    <citation type="submission" date="2019-08" db="EMBL/GenBank/DDBJ databases">
        <authorList>
            <person name="Kucharzyk K."/>
            <person name="Murdoch R.W."/>
            <person name="Higgins S."/>
            <person name="Loffler F."/>
        </authorList>
    </citation>
    <scope>NUCLEOTIDE SEQUENCE</scope>
</reference>
<proteinExistence type="predicted"/>
<dbReference type="SUPFAM" id="SSF51730">
    <property type="entry name" value="FAD-linked oxidoreductase"/>
    <property type="match status" value="1"/>
</dbReference>
<dbReference type="EMBL" id="VSSQ01101951">
    <property type="protein sequence ID" value="MPN43511.1"/>
    <property type="molecule type" value="Genomic_DNA"/>
</dbReference>
<comment type="caution">
    <text evidence="2">The sequence shown here is derived from an EMBL/GenBank/DDBJ whole genome shotgun (WGS) entry which is preliminary data.</text>
</comment>
<accession>A0A645HWT8</accession>
<protein>
    <recommendedName>
        <fullName evidence="3">Methylenetetrahydrofolate reductase (NAD(P)H)</fullName>
    </recommendedName>
</protein>
<sequence>MKTEVPGVVVPDSVMERMAAAGTKEEQRETGLAIARESIAAIRSRVQGIQVSAPFGNVDLALRVLAK</sequence>
<dbReference type="Gene3D" id="3.20.20.220">
    <property type="match status" value="1"/>
</dbReference>
<gene>
    <name evidence="2" type="ORF">SDC9_191071</name>
</gene>
<evidence type="ECO:0000256" key="1">
    <source>
        <dbReference type="ARBA" id="ARBA00023002"/>
    </source>
</evidence>
<evidence type="ECO:0000313" key="2">
    <source>
        <dbReference type="EMBL" id="MPN43511.1"/>
    </source>
</evidence>
<dbReference type="AlphaFoldDB" id="A0A645HWT8"/>
<organism evidence="2">
    <name type="scientific">bioreactor metagenome</name>
    <dbReference type="NCBI Taxonomy" id="1076179"/>
    <lineage>
        <taxon>unclassified sequences</taxon>
        <taxon>metagenomes</taxon>
        <taxon>ecological metagenomes</taxon>
    </lineage>
</organism>
<dbReference type="InterPro" id="IPR029041">
    <property type="entry name" value="FAD-linked_oxidoreductase-like"/>
</dbReference>
<keyword evidence="1" id="KW-0560">Oxidoreductase</keyword>
<dbReference type="GO" id="GO:0016491">
    <property type="term" value="F:oxidoreductase activity"/>
    <property type="evidence" value="ECO:0007669"/>
    <property type="project" value="UniProtKB-KW"/>
</dbReference>
<name>A0A645HWT8_9ZZZZ</name>
<evidence type="ECO:0008006" key="3">
    <source>
        <dbReference type="Google" id="ProtNLM"/>
    </source>
</evidence>